<evidence type="ECO:0000313" key="3">
    <source>
        <dbReference type="EMBL" id="GLH72397.1"/>
    </source>
</evidence>
<comment type="similarity">
    <text evidence="1 2">Belongs to the ArsC family.</text>
</comment>
<comment type="caution">
    <text evidence="3">The sequence shown here is derived from an EMBL/GenBank/DDBJ whole genome shotgun (WGS) entry which is preliminary data.</text>
</comment>
<dbReference type="RefSeq" id="WP_285570915.1">
    <property type="nucleotide sequence ID" value="NZ_BSDE01000001.1"/>
</dbReference>
<dbReference type="Pfam" id="PF03960">
    <property type="entry name" value="ArsC"/>
    <property type="match status" value="1"/>
</dbReference>
<evidence type="ECO:0000313" key="4">
    <source>
        <dbReference type="Proteomes" id="UP001165069"/>
    </source>
</evidence>
<dbReference type="PANTHER" id="PTHR30041">
    <property type="entry name" value="ARSENATE REDUCTASE"/>
    <property type="match status" value="1"/>
</dbReference>
<protein>
    <submittedName>
        <fullName evidence="3">Arsenate reductase family protein</fullName>
    </submittedName>
</protein>
<gene>
    <name evidence="3" type="ORF">GETHLI_08990</name>
</gene>
<dbReference type="Proteomes" id="UP001165069">
    <property type="component" value="Unassembled WGS sequence"/>
</dbReference>
<dbReference type="PROSITE" id="PS51353">
    <property type="entry name" value="ARSC"/>
    <property type="match status" value="1"/>
</dbReference>
<proteinExistence type="inferred from homology"/>
<dbReference type="SUPFAM" id="SSF52833">
    <property type="entry name" value="Thioredoxin-like"/>
    <property type="match status" value="1"/>
</dbReference>
<keyword evidence="4" id="KW-1185">Reference proteome</keyword>
<reference evidence="3 4" key="1">
    <citation type="journal article" date="2023" name="Antonie Van Leeuwenhoek">
        <title>Mesoterricola silvestris gen. nov., sp. nov., Mesoterricola sediminis sp. nov., Geothrix oryzae sp. nov., Geothrix edaphica sp. nov., Geothrix rubra sp. nov., and Geothrix limicola sp. nov., six novel members of Acidobacteriota isolated from soils.</title>
        <authorList>
            <person name="Itoh H."/>
            <person name="Sugisawa Y."/>
            <person name="Mise K."/>
            <person name="Xu Z."/>
            <person name="Kuniyasu M."/>
            <person name="Ushijima N."/>
            <person name="Kawano K."/>
            <person name="Kobayashi E."/>
            <person name="Shiratori Y."/>
            <person name="Masuda Y."/>
            <person name="Senoo K."/>
        </authorList>
    </citation>
    <scope>NUCLEOTIDE SEQUENCE [LARGE SCALE GENOMIC DNA]</scope>
    <source>
        <strain evidence="3 4">Red804</strain>
    </source>
</reference>
<organism evidence="3 4">
    <name type="scientific">Geothrix limicola</name>
    <dbReference type="NCBI Taxonomy" id="2927978"/>
    <lineage>
        <taxon>Bacteria</taxon>
        <taxon>Pseudomonadati</taxon>
        <taxon>Acidobacteriota</taxon>
        <taxon>Holophagae</taxon>
        <taxon>Holophagales</taxon>
        <taxon>Holophagaceae</taxon>
        <taxon>Geothrix</taxon>
    </lineage>
</organism>
<dbReference type="InterPro" id="IPR036249">
    <property type="entry name" value="Thioredoxin-like_sf"/>
</dbReference>
<evidence type="ECO:0000256" key="2">
    <source>
        <dbReference type="PROSITE-ProRule" id="PRU01282"/>
    </source>
</evidence>
<dbReference type="InterPro" id="IPR006660">
    <property type="entry name" value="Arsenate_reductase-like"/>
</dbReference>
<dbReference type="PANTHER" id="PTHR30041:SF8">
    <property type="entry name" value="PROTEIN YFFB"/>
    <property type="match status" value="1"/>
</dbReference>
<accession>A0ABQ5QC53</accession>
<dbReference type="CDD" id="cd02977">
    <property type="entry name" value="ArsC_family"/>
    <property type="match status" value="1"/>
</dbReference>
<dbReference type="EMBL" id="BSDE01000001">
    <property type="protein sequence ID" value="GLH72397.1"/>
    <property type="molecule type" value="Genomic_DNA"/>
</dbReference>
<sequence>MNATRSQKPVLWMKSSCTTCRNAKAKLAELGIEVEVRDYFKKPLEAAELARLLPEDPAPMLGTKSPKYKELGLKDRKLSKAEAIALMLQDNNLLKRPILVHSKGVIIGFQPEIYATLVP</sequence>
<name>A0ABQ5QC53_9BACT</name>
<dbReference type="Gene3D" id="3.40.30.10">
    <property type="entry name" value="Glutaredoxin"/>
    <property type="match status" value="1"/>
</dbReference>
<evidence type="ECO:0000256" key="1">
    <source>
        <dbReference type="ARBA" id="ARBA00007198"/>
    </source>
</evidence>